<proteinExistence type="predicted"/>
<evidence type="ECO:0000313" key="1">
    <source>
        <dbReference type="EMBL" id="KAI3793147.1"/>
    </source>
</evidence>
<comment type="caution">
    <text evidence="1">The sequence shown here is derived from an EMBL/GenBank/DDBJ whole genome shotgun (WGS) entry which is preliminary data.</text>
</comment>
<dbReference type="EMBL" id="CM042029">
    <property type="protein sequence ID" value="KAI3793147.1"/>
    <property type="molecule type" value="Genomic_DNA"/>
</dbReference>
<gene>
    <name evidence="1" type="ORF">L1987_35762</name>
</gene>
<keyword evidence="2" id="KW-1185">Reference proteome</keyword>
<reference evidence="2" key="1">
    <citation type="journal article" date="2022" name="Mol. Ecol. Resour.">
        <title>The genomes of chicory, endive, great burdock and yacon provide insights into Asteraceae palaeo-polyploidization history and plant inulin production.</title>
        <authorList>
            <person name="Fan W."/>
            <person name="Wang S."/>
            <person name="Wang H."/>
            <person name="Wang A."/>
            <person name="Jiang F."/>
            <person name="Liu H."/>
            <person name="Zhao H."/>
            <person name="Xu D."/>
            <person name="Zhang Y."/>
        </authorList>
    </citation>
    <scope>NUCLEOTIDE SEQUENCE [LARGE SCALE GENOMIC DNA]</scope>
    <source>
        <strain evidence="2">cv. Yunnan</strain>
    </source>
</reference>
<sequence>MGYRESLMAIRGISSIFMISQMEQNNNILMETLIRGLDSTKKLQNLLRRKVNLDGPISAEDLLNEILRSFSGGISMLNSSVSGETYGFPATPHMGLASPVDRIPEVHTRKKPAPAVKERRGCYKRRRTIDSIEKISATTEDEYAWRKYGQKEILNSKSPRCYFRCTHKLVHGCKAQKQVQMLEDESNMYHITYIGRHTCPSFSHHEIVLDFKDFKKHHHVPKSPSTITNIHIDPFVKQEAVDSKDQSTISENVSSANDENSSQALRWNEIFMGDLGSSFMRFDHEDSCASTSSHGYLSNIDFLNNDDILSDGGLLDHVFS</sequence>
<organism evidence="1 2">
    <name type="scientific">Smallanthus sonchifolius</name>
    <dbReference type="NCBI Taxonomy" id="185202"/>
    <lineage>
        <taxon>Eukaryota</taxon>
        <taxon>Viridiplantae</taxon>
        <taxon>Streptophyta</taxon>
        <taxon>Embryophyta</taxon>
        <taxon>Tracheophyta</taxon>
        <taxon>Spermatophyta</taxon>
        <taxon>Magnoliopsida</taxon>
        <taxon>eudicotyledons</taxon>
        <taxon>Gunneridae</taxon>
        <taxon>Pentapetalae</taxon>
        <taxon>asterids</taxon>
        <taxon>campanulids</taxon>
        <taxon>Asterales</taxon>
        <taxon>Asteraceae</taxon>
        <taxon>Asteroideae</taxon>
        <taxon>Heliantheae alliance</taxon>
        <taxon>Millerieae</taxon>
        <taxon>Smallanthus</taxon>
    </lineage>
</organism>
<name>A0ACB9HBQ4_9ASTR</name>
<reference evidence="1 2" key="2">
    <citation type="journal article" date="2022" name="Mol. Ecol. Resour.">
        <title>The genomes of chicory, endive, great burdock and yacon provide insights into Asteraceae paleo-polyploidization history and plant inulin production.</title>
        <authorList>
            <person name="Fan W."/>
            <person name="Wang S."/>
            <person name="Wang H."/>
            <person name="Wang A."/>
            <person name="Jiang F."/>
            <person name="Liu H."/>
            <person name="Zhao H."/>
            <person name="Xu D."/>
            <person name="Zhang Y."/>
        </authorList>
    </citation>
    <scope>NUCLEOTIDE SEQUENCE [LARGE SCALE GENOMIC DNA]</scope>
    <source>
        <strain evidence="2">cv. Yunnan</strain>
        <tissue evidence="1">Leaves</tissue>
    </source>
</reference>
<accession>A0ACB9HBQ4</accession>
<evidence type="ECO:0000313" key="2">
    <source>
        <dbReference type="Proteomes" id="UP001056120"/>
    </source>
</evidence>
<protein>
    <submittedName>
        <fullName evidence="1">Uncharacterized protein</fullName>
    </submittedName>
</protein>
<dbReference type="Proteomes" id="UP001056120">
    <property type="component" value="Linkage Group LG12"/>
</dbReference>